<organism evidence="1 2">
    <name type="scientific">Bradyrhizobium canariense</name>
    <dbReference type="NCBI Taxonomy" id="255045"/>
    <lineage>
        <taxon>Bacteria</taxon>
        <taxon>Pseudomonadati</taxon>
        <taxon>Pseudomonadota</taxon>
        <taxon>Alphaproteobacteria</taxon>
        <taxon>Hyphomicrobiales</taxon>
        <taxon>Nitrobacteraceae</taxon>
        <taxon>Bradyrhizobium</taxon>
    </lineage>
</organism>
<dbReference type="EMBL" id="LT629750">
    <property type="protein sequence ID" value="SDT54545.1"/>
    <property type="molecule type" value="Genomic_DNA"/>
</dbReference>
<keyword evidence="2" id="KW-1185">Reference proteome</keyword>
<dbReference type="AlphaFoldDB" id="A0A1H2B8E7"/>
<name>A0A1H2B8E7_9BRAD</name>
<reference evidence="2" key="1">
    <citation type="submission" date="2016-10" db="EMBL/GenBank/DDBJ databases">
        <authorList>
            <person name="Varghese N."/>
            <person name="Submissions S."/>
        </authorList>
    </citation>
    <scope>NUCLEOTIDE SEQUENCE [LARGE SCALE GENOMIC DNA]</scope>
    <source>
        <strain evidence="2">GAS369</strain>
    </source>
</reference>
<accession>A0A1H2B8E7</accession>
<evidence type="ECO:0000313" key="2">
    <source>
        <dbReference type="Proteomes" id="UP000243904"/>
    </source>
</evidence>
<gene>
    <name evidence="1" type="ORF">SAMN05444158_6910</name>
</gene>
<proteinExistence type="predicted"/>
<evidence type="ECO:0000313" key="1">
    <source>
        <dbReference type="EMBL" id="SDT54545.1"/>
    </source>
</evidence>
<dbReference type="Proteomes" id="UP000243904">
    <property type="component" value="Chromosome I"/>
</dbReference>
<sequence length="75" mass="8267">MAASWAVDLHLASRVLMLASHVSGAPEIATSWKLLLLMEVTAGAGLRSNAMGTHPRWGQLRVANVMLFDRRRVRN</sequence>
<protein>
    <submittedName>
        <fullName evidence="1">Uncharacterized protein</fullName>
    </submittedName>
</protein>